<dbReference type="STRING" id="5098.A0A507R094"/>
<evidence type="ECO:0000313" key="2">
    <source>
        <dbReference type="Proteomes" id="UP000319663"/>
    </source>
</evidence>
<protein>
    <submittedName>
        <fullName evidence="1">Uncharacterized protein</fullName>
    </submittedName>
</protein>
<name>A0A507R094_MONPU</name>
<organism evidence="1 2">
    <name type="scientific">Monascus purpureus</name>
    <name type="common">Red mold</name>
    <name type="synonym">Monascus anka</name>
    <dbReference type="NCBI Taxonomy" id="5098"/>
    <lineage>
        <taxon>Eukaryota</taxon>
        <taxon>Fungi</taxon>
        <taxon>Dikarya</taxon>
        <taxon>Ascomycota</taxon>
        <taxon>Pezizomycotina</taxon>
        <taxon>Eurotiomycetes</taxon>
        <taxon>Eurotiomycetidae</taxon>
        <taxon>Eurotiales</taxon>
        <taxon>Aspergillaceae</taxon>
        <taxon>Monascus</taxon>
    </lineage>
</organism>
<reference evidence="1 2" key="1">
    <citation type="submission" date="2019-06" db="EMBL/GenBank/DDBJ databases">
        <title>Wine fermentation using esterase from Monascus purpureus.</title>
        <authorList>
            <person name="Geng C."/>
            <person name="Zhang Y."/>
        </authorList>
    </citation>
    <scope>NUCLEOTIDE SEQUENCE [LARGE SCALE GENOMIC DNA]</scope>
    <source>
        <strain evidence="1">HQ1</strain>
    </source>
</reference>
<keyword evidence="2" id="KW-1185">Reference proteome</keyword>
<evidence type="ECO:0000313" key="1">
    <source>
        <dbReference type="EMBL" id="TQB74041.1"/>
    </source>
</evidence>
<accession>A0A507R094</accession>
<sequence length="294" mass="33345">MPPKPNANSPVRTSLLLFPPVAIVYGIHRGLTYLEAKYPPLPPEQTTSIALRTPSKPSTQRCAYVDVYAARIPLRILERKARSLQNGRTKISRDSKREMEITSQDLQEAWARALLRCRILRAQEKLFSLFNKDNGSLNEANNDALDMGFVVERTPAVSNNKPSSQLDSESEFGYLVSWKMAPEPREFFEKISQHGYPWRLMSGGRHELSVSQPFPPSRTGEVASIPDDVMGEQCIVEVRFASAHDYEVVPAEEELEDQKTIPKWTGRLHRGYARLLLDQAVRELEVEDSEGSHR</sequence>
<dbReference type="AlphaFoldDB" id="A0A507R094"/>
<comment type="caution">
    <text evidence="1">The sequence shown here is derived from an EMBL/GenBank/DDBJ whole genome shotgun (WGS) entry which is preliminary data.</text>
</comment>
<dbReference type="Proteomes" id="UP000319663">
    <property type="component" value="Unassembled WGS sequence"/>
</dbReference>
<proteinExistence type="predicted"/>
<gene>
    <name evidence="1" type="ORF">MPDQ_005240</name>
</gene>
<dbReference type="EMBL" id="VIFY01000036">
    <property type="protein sequence ID" value="TQB74041.1"/>
    <property type="molecule type" value="Genomic_DNA"/>
</dbReference>